<feature type="region of interest" description="Disordered" evidence="5">
    <location>
        <begin position="405"/>
        <end position="525"/>
    </location>
</feature>
<dbReference type="AlphaFoldDB" id="A0A1A0HGF1"/>
<dbReference type="Pfam" id="PF08733">
    <property type="entry name" value="PalH"/>
    <property type="match status" value="1"/>
</dbReference>
<comment type="caution">
    <text evidence="7">The sequence shown here is derived from an EMBL/GenBank/DDBJ whole genome shotgun (WGS) entry which is preliminary data.</text>
</comment>
<dbReference type="STRING" id="869754.A0A1A0HGF1"/>
<feature type="transmembrane region" description="Helical" evidence="6">
    <location>
        <begin position="108"/>
        <end position="132"/>
    </location>
</feature>
<evidence type="ECO:0000256" key="6">
    <source>
        <dbReference type="SAM" id="Phobius"/>
    </source>
</evidence>
<evidence type="ECO:0000313" key="8">
    <source>
        <dbReference type="Proteomes" id="UP000092555"/>
    </source>
</evidence>
<evidence type="ECO:0000256" key="3">
    <source>
        <dbReference type="ARBA" id="ARBA00022989"/>
    </source>
</evidence>
<sequence length="525" mass="58386">MSAATYSNSSAAFMSNYSVYFLQQNAHMDINCLVYSLTSGLLRTQDYFSGSWLDNITNFLPAYYVTNCSVLEFWDQIASQNVSLSDIELWLGEFRKNPYNEADNGDSFVALLFTLVGLCVLGWMLLLLFLLLPKHKQKPVLTQLAVLFYLVYLTVLFSQVARITEAEYYADLLDMVKILSTIADLQYAVLLLVQTLLTQLAYLQLFLKMTKNRWKLANCALVSVLIVACLVTGAFFVPVTEDSFSYVTLPATSLAIALLALDTVFMAWFAVCLGYYTARGPATPPKQVAYSKKLLLLAILTWSFVVIYIVQTLLLATLWREDWLTNAWISYVPDLLAMYILTASWEWLHSIRHLELRLELVDMLGRRISLEDVMDFSNDDKVRRTALRGRFASLLDFFGRRRGAAVGDGTSSGSISTSASQNPGESLLGDVTRGMEMPEHQLADLGPGTPRQMSPSEDNSPVISGAAMESTGSGLPPAVFAEPTEGSSTAMQGAADQSAIENGDDELPPFRPHPGFSKDDYWDEK</sequence>
<feature type="transmembrane region" description="Helical" evidence="6">
    <location>
        <begin position="251"/>
        <end position="273"/>
    </location>
</feature>
<feature type="compositionally biased region" description="Low complexity" evidence="5">
    <location>
        <begin position="409"/>
        <end position="420"/>
    </location>
</feature>
<gene>
    <name evidence="7" type="ORF">METBIDRAFT_37156</name>
</gene>
<dbReference type="RefSeq" id="XP_018713725.1">
    <property type="nucleotide sequence ID" value="XM_018856831.1"/>
</dbReference>
<proteinExistence type="predicted"/>
<name>A0A1A0HGF1_9ASCO</name>
<dbReference type="GO" id="GO:0005886">
    <property type="term" value="C:plasma membrane"/>
    <property type="evidence" value="ECO:0007669"/>
    <property type="project" value="TreeGrafter"/>
</dbReference>
<organism evidence="7 8">
    <name type="scientific">Metschnikowia bicuspidata var. bicuspidata NRRL YB-4993</name>
    <dbReference type="NCBI Taxonomy" id="869754"/>
    <lineage>
        <taxon>Eukaryota</taxon>
        <taxon>Fungi</taxon>
        <taxon>Dikarya</taxon>
        <taxon>Ascomycota</taxon>
        <taxon>Saccharomycotina</taxon>
        <taxon>Pichiomycetes</taxon>
        <taxon>Metschnikowiaceae</taxon>
        <taxon>Metschnikowia</taxon>
    </lineage>
</organism>
<keyword evidence="2 6" id="KW-0812">Transmembrane</keyword>
<evidence type="ECO:0000256" key="5">
    <source>
        <dbReference type="SAM" id="MobiDB-lite"/>
    </source>
</evidence>
<dbReference type="InterPro" id="IPR014844">
    <property type="entry name" value="PalH"/>
</dbReference>
<feature type="transmembrane region" description="Helical" evidence="6">
    <location>
        <begin position="185"/>
        <end position="207"/>
    </location>
</feature>
<feature type="transmembrane region" description="Helical" evidence="6">
    <location>
        <begin position="219"/>
        <end position="239"/>
    </location>
</feature>
<dbReference type="OrthoDB" id="4079240at2759"/>
<evidence type="ECO:0000256" key="2">
    <source>
        <dbReference type="ARBA" id="ARBA00022692"/>
    </source>
</evidence>
<feature type="transmembrane region" description="Helical" evidence="6">
    <location>
        <begin position="328"/>
        <end position="348"/>
    </location>
</feature>
<reference evidence="7 8" key="1">
    <citation type="submission" date="2016-05" db="EMBL/GenBank/DDBJ databases">
        <title>Comparative genomics of biotechnologically important yeasts.</title>
        <authorList>
            <consortium name="DOE Joint Genome Institute"/>
            <person name="Riley R."/>
            <person name="Haridas S."/>
            <person name="Wolfe K.H."/>
            <person name="Lopes M.R."/>
            <person name="Hittinger C.T."/>
            <person name="Goker M."/>
            <person name="Salamov A."/>
            <person name="Wisecaver J."/>
            <person name="Long T.M."/>
            <person name="Aerts A.L."/>
            <person name="Barry K."/>
            <person name="Choi C."/>
            <person name="Clum A."/>
            <person name="Coughlan A.Y."/>
            <person name="Deshpande S."/>
            <person name="Douglass A.P."/>
            <person name="Hanson S.J."/>
            <person name="Klenk H.-P."/>
            <person name="LaButti K."/>
            <person name="Lapidus A."/>
            <person name="Lindquist E."/>
            <person name="Lipzen A."/>
            <person name="Meier-kolthoff J.P."/>
            <person name="Ohm R.A."/>
            <person name="Otillar R.P."/>
            <person name="Pangilinan J."/>
            <person name="Peng Y."/>
            <person name="Rokas A."/>
            <person name="Rosa C.A."/>
            <person name="Scheuner C."/>
            <person name="Sibirny A.A."/>
            <person name="Slot J.C."/>
            <person name="Stielow J.B."/>
            <person name="Sun H."/>
            <person name="Kurtzman C.P."/>
            <person name="Blackwell M."/>
            <person name="Grigoriev I.V."/>
            <person name="Jeffries T.W."/>
        </authorList>
    </citation>
    <scope>NUCLEOTIDE SEQUENCE [LARGE SCALE GENOMIC DNA]</scope>
    <source>
        <strain evidence="7 8">NRRL YB-4993</strain>
    </source>
</reference>
<dbReference type="Proteomes" id="UP000092555">
    <property type="component" value="Unassembled WGS sequence"/>
</dbReference>
<protein>
    <submittedName>
        <fullName evidence="7">PalH-domain-containing protein</fullName>
    </submittedName>
</protein>
<dbReference type="GeneID" id="30029807"/>
<accession>A0A1A0HGF1</accession>
<keyword evidence="8" id="KW-1185">Reference proteome</keyword>
<keyword evidence="3 6" id="KW-1133">Transmembrane helix</keyword>
<comment type="subcellular location">
    <subcellularLocation>
        <location evidence="1">Membrane</location>
        <topology evidence="1">Multi-pass membrane protein</topology>
    </subcellularLocation>
</comment>
<feature type="compositionally biased region" description="Polar residues" evidence="5">
    <location>
        <begin position="451"/>
        <end position="462"/>
    </location>
</feature>
<dbReference type="EMBL" id="LXTC01000001">
    <property type="protein sequence ID" value="OBA23244.1"/>
    <property type="molecule type" value="Genomic_DNA"/>
</dbReference>
<feature type="transmembrane region" description="Helical" evidence="6">
    <location>
        <begin position="294"/>
        <end position="316"/>
    </location>
</feature>
<evidence type="ECO:0000256" key="4">
    <source>
        <dbReference type="ARBA" id="ARBA00023136"/>
    </source>
</evidence>
<dbReference type="PANTHER" id="PTHR35779:SF2">
    <property type="entry name" value="PROTEIN DFG16"/>
    <property type="match status" value="1"/>
</dbReference>
<keyword evidence="4 6" id="KW-0472">Membrane</keyword>
<dbReference type="PANTHER" id="PTHR35779">
    <property type="entry name" value="PH-RESPONSE REGULATOR PROTEIN PALH/RIM21"/>
    <property type="match status" value="1"/>
</dbReference>
<evidence type="ECO:0000313" key="7">
    <source>
        <dbReference type="EMBL" id="OBA23244.1"/>
    </source>
</evidence>
<evidence type="ECO:0000256" key="1">
    <source>
        <dbReference type="ARBA" id="ARBA00004141"/>
    </source>
</evidence>
<feature type="transmembrane region" description="Helical" evidence="6">
    <location>
        <begin position="144"/>
        <end position="165"/>
    </location>
</feature>
<feature type="compositionally biased region" description="Basic and acidic residues" evidence="5">
    <location>
        <begin position="516"/>
        <end position="525"/>
    </location>
</feature>
<dbReference type="GO" id="GO:0071467">
    <property type="term" value="P:cellular response to pH"/>
    <property type="evidence" value="ECO:0007669"/>
    <property type="project" value="TreeGrafter"/>
</dbReference>